<protein>
    <submittedName>
        <fullName evidence="2">Putative secreted protein</fullName>
    </submittedName>
</protein>
<reference evidence="2" key="1">
    <citation type="submission" date="2018-01" db="EMBL/GenBank/DDBJ databases">
        <title>An insight into the sialome of Amazonian anophelines.</title>
        <authorList>
            <person name="Ribeiro J.M."/>
            <person name="Scarpassa V."/>
            <person name="Calvo E."/>
        </authorList>
    </citation>
    <scope>NUCLEOTIDE SEQUENCE</scope>
    <source>
        <tissue evidence="2">Salivary glands</tissue>
    </source>
</reference>
<evidence type="ECO:0000256" key="1">
    <source>
        <dbReference type="SAM" id="SignalP"/>
    </source>
</evidence>
<feature type="signal peptide" evidence="1">
    <location>
        <begin position="1"/>
        <end position="19"/>
    </location>
</feature>
<name>A0A2M4B462_9DIPT</name>
<proteinExistence type="predicted"/>
<dbReference type="AlphaFoldDB" id="A0A2M4B462"/>
<keyword evidence="1" id="KW-0732">Signal</keyword>
<feature type="chain" id="PRO_5014992716" evidence="1">
    <location>
        <begin position="20"/>
        <end position="187"/>
    </location>
</feature>
<accession>A0A2M4B462</accession>
<organism evidence="2">
    <name type="scientific">Anopheles triannulatus</name>
    <dbReference type="NCBI Taxonomy" id="58253"/>
    <lineage>
        <taxon>Eukaryota</taxon>
        <taxon>Metazoa</taxon>
        <taxon>Ecdysozoa</taxon>
        <taxon>Arthropoda</taxon>
        <taxon>Hexapoda</taxon>
        <taxon>Insecta</taxon>
        <taxon>Pterygota</taxon>
        <taxon>Neoptera</taxon>
        <taxon>Endopterygota</taxon>
        <taxon>Diptera</taxon>
        <taxon>Nematocera</taxon>
        <taxon>Culicoidea</taxon>
        <taxon>Culicidae</taxon>
        <taxon>Anophelinae</taxon>
        <taxon>Anopheles</taxon>
    </lineage>
</organism>
<evidence type="ECO:0000313" key="2">
    <source>
        <dbReference type="EMBL" id="MBW47837.1"/>
    </source>
</evidence>
<dbReference type="EMBL" id="GGFK01014516">
    <property type="protein sequence ID" value="MBW47837.1"/>
    <property type="molecule type" value="Transcribed_RNA"/>
</dbReference>
<sequence length="187" mass="21167">MLLLLVLRGFLIFASFCQRSVVVTIDDGRCCLLLHGHYVSHQRHDGNVRGRSGGCCSDDYFRGRGTIRLGPGRRVQRFVTDGLLAFALLVVVRIVDNGFVGRIDYNYRAVMLMFQRGKLLLNLTDRWQQVRGPGEVKVRLGRPTGHDLRWSELLAILITEPIATEKLLRRGGLPRQHTAPIVLILRP</sequence>